<dbReference type="InterPro" id="IPR014755">
    <property type="entry name" value="Cu-Rt/internalin_Ig-like"/>
</dbReference>
<keyword evidence="2" id="KW-0479">Metal-binding</keyword>
<feature type="region of interest" description="Disordered" evidence="5">
    <location>
        <begin position="147"/>
        <end position="177"/>
    </location>
</feature>
<accession>A0ABN3AT74</accession>
<dbReference type="InterPro" id="IPR007348">
    <property type="entry name" value="CopC_dom"/>
</dbReference>
<feature type="compositionally biased region" description="Low complexity" evidence="5">
    <location>
        <begin position="147"/>
        <end position="165"/>
    </location>
</feature>
<keyword evidence="9" id="KW-1185">Reference proteome</keyword>
<evidence type="ECO:0000256" key="5">
    <source>
        <dbReference type="SAM" id="MobiDB-lite"/>
    </source>
</evidence>
<dbReference type="PANTHER" id="PTHR34820">
    <property type="entry name" value="INNER MEMBRANE PROTEIN YEBZ"/>
    <property type="match status" value="1"/>
</dbReference>
<evidence type="ECO:0000313" key="8">
    <source>
        <dbReference type="EMBL" id="GAA2174491.1"/>
    </source>
</evidence>
<keyword evidence="4" id="KW-0186">Copper</keyword>
<sequence>MKPSAVVAARAARIPGARSVQRTAVLLAGVLLVAFALVLGSASIASAHDELSSSTPEPGATLKTMPQAIELTFTNVPATIGSQVQVLDAAGEDWAEGEVSITDTVATQAIRAGAPAGTYTVNWRVVSSDSHPIEGTFDFTATAGAAAEASEAAGTPEASAGTAGPIETADPGALDQEPAADSGLSWGVILMIAVLIALAVVLALGARRRLTQGNNDDAA</sequence>
<keyword evidence="6" id="KW-0472">Membrane</keyword>
<gene>
    <name evidence="8" type="ORF">GCM10009784_13020</name>
</gene>
<protein>
    <submittedName>
        <fullName evidence="8">Copper resistance protein CopC</fullName>
    </submittedName>
</protein>
<organism evidence="8 9">
    <name type="scientific">Arthrobacter parietis</name>
    <dbReference type="NCBI Taxonomy" id="271434"/>
    <lineage>
        <taxon>Bacteria</taxon>
        <taxon>Bacillati</taxon>
        <taxon>Actinomycetota</taxon>
        <taxon>Actinomycetes</taxon>
        <taxon>Micrococcales</taxon>
        <taxon>Micrococcaceae</taxon>
        <taxon>Arthrobacter</taxon>
    </lineage>
</organism>
<keyword evidence="6" id="KW-1133">Transmembrane helix</keyword>
<dbReference type="InterPro" id="IPR014756">
    <property type="entry name" value="Ig_E-set"/>
</dbReference>
<dbReference type="PANTHER" id="PTHR34820:SF4">
    <property type="entry name" value="INNER MEMBRANE PROTEIN YEBZ"/>
    <property type="match status" value="1"/>
</dbReference>
<evidence type="ECO:0000313" key="9">
    <source>
        <dbReference type="Proteomes" id="UP001500974"/>
    </source>
</evidence>
<evidence type="ECO:0000259" key="7">
    <source>
        <dbReference type="Pfam" id="PF04234"/>
    </source>
</evidence>
<reference evidence="8 9" key="1">
    <citation type="journal article" date="2019" name="Int. J. Syst. Evol. Microbiol.">
        <title>The Global Catalogue of Microorganisms (GCM) 10K type strain sequencing project: providing services to taxonomists for standard genome sequencing and annotation.</title>
        <authorList>
            <consortium name="The Broad Institute Genomics Platform"/>
            <consortium name="The Broad Institute Genome Sequencing Center for Infectious Disease"/>
            <person name="Wu L."/>
            <person name="Ma J."/>
        </authorList>
    </citation>
    <scope>NUCLEOTIDE SEQUENCE [LARGE SCALE GENOMIC DNA]</scope>
    <source>
        <strain evidence="8 9">JCM 14917</strain>
    </source>
</reference>
<evidence type="ECO:0000256" key="2">
    <source>
        <dbReference type="ARBA" id="ARBA00022723"/>
    </source>
</evidence>
<dbReference type="InterPro" id="IPR032694">
    <property type="entry name" value="CopC/D"/>
</dbReference>
<comment type="subcellular location">
    <subcellularLocation>
        <location evidence="1">Cell envelope</location>
    </subcellularLocation>
</comment>
<keyword evidence="6" id="KW-0812">Transmembrane</keyword>
<comment type="caution">
    <text evidence="8">The sequence shown here is derived from an EMBL/GenBank/DDBJ whole genome shotgun (WGS) entry which is preliminary data.</text>
</comment>
<dbReference type="EMBL" id="BAAAON010000001">
    <property type="protein sequence ID" value="GAA2174491.1"/>
    <property type="molecule type" value="Genomic_DNA"/>
</dbReference>
<proteinExistence type="predicted"/>
<dbReference type="RefSeq" id="WP_277358766.1">
    <property type="nucleotide sequence ID" value="NZ_BAAAON010000001.1"/>
</dbReference>
<evidence type="ECO:0000256" key="1">
    <source>
        <dbReference type="ARBA" id="ARBA00004196"/>
    </source>
</evidence>
<evidence type="ECO:0000256" key="3">
    <source>
        <dbReference type="ARBA" id="ARBA00022729"/>
    </source>
</evidence>
<evidence type="ECO:0000256" key="4">
    <source>
        <dbReference type="ARBA" id="ARBA00023008"/>
    </source>
</evidence>
<keyword evidence="3" id="KW-0732">Signal</keyword>
<dbReference type="Proteomes" id="UP001500974">
    <property type="component" value="Unassembled WGS sequence"/>
</dbReference>
<evidence type="ECO:0000256" key="6">
    <source>
        <dbReference type="SAM" id="Phobius"/>
    </source>
</evidence>
<dbReference type="Pfam" id="PF04234">
    <property type="entry name" value="CopC"/>
    <property type="match status" value="1"/>
</dbReference>
<dbReference type="Gene3D" id="2.60.40.1220">
    <property type="match status" value="1"/>
</dbReference>
<dbReference type="SUPFAM" id="SSF81296">
    <property type="entry name" value="E set domains"/>
    <property type="match status" value="1"/>
</dbReference>
<name>A0ABN3AT74_9MICC</name>
<feature type="domain" description="CopC" evidence="7">
    <location>
        <begin position="48"/>
        <end position="140"/>
    </location>
</feature>
<feature type="transmembrane region" description="Helical" evidence="6">
    <location>
        <begin position="184"/>
        <end position="204"/>
    </location>
</feature>